<keyword evidence="2" id="KW-0238">DNA-binding</keyword>
<organism evidence="5 6">
    <name type="scientific">Caballeronia udeis</name>
    <dbReference type="NCBI Taxonomy" id="1232866"/>
    <lineage>
        <taxon>Bacteria</taxon>
        <taxon>Pseudomonadati</taxon>
        <taxon>Pseudomonadota</taxon>
        <taxon>Betaproteobacteria</taxon>
        <taxon>Burkholderiales</taxon>
        <taxon>Burkholderiaceae</taxon>
        <taxon>Caballeronia</taxon>
    </lineage>
</organism>
<dbReference type="GO" id="GO:0003700">
    <property type="term" value="F:DNA-binding transcription factor activity"/>
    <property type="evidence" value="ECO:0007669"/>
    <property type="project" value="InterPro"/>
</dbReference>
<evidence type="ECO:0000313" key="6">
    <source>
        <dbReference type="Proteomes" id="UP000054683"/>
    </source>
</evidence>
<dbReference type="Pfam" id="PF12833">
    <property type="entry name" value="HTH_18"/>
    <property type="match status" value="1"/>
</dbReference>
<evidence type="ECO:0000256" key="1">
    <source>
        <dbReference type="ARBA" id="ARBA00023015"/>
    </source>
</evidence>
<dbReference type="PANTHER" id="PTHR11019:SF199">
    <property type="entry name" value="HTH-TYPE TRANSCRIPTIONAL REGULATOR NIMR"/>
    <property type="match status" value="1"/>
</dbReference>
<evidence type="ECO:0000256" key="2">
    <source>
        <dbReference type="ARBA" id="ARBA00023125"/>
    </source>
</evidence>
<dbReference type="PROSITE" id="PS01124">
    <property type="entry name" value="HTH_ARAC_FAMILY_2"/>
    <property type="match status" value="1"/>
</dbReference>
<reference evidence="5 6" key="1">
    <citation type="submission" date="2016-01" db="EMBL/GenBank/DDBJ databases">
        <authorList>
            <person name="Oliw E.H."/>
        </authorList>
    </citation>
    <scope>NUCLEOTIDE SEQUENCE [LARGE SCALE GENOMIC DNA]</scope>
    <source>
        <strain evidence="5">LMG 27134</strain>
    </source>
</reference>
<sequence>MKESDELIDWTMPDDDPDNPFRCGDPLPECVERVEPGKAVIGSRGDAKNKILCVEQGRLKLEGPHGQWLLLPAHMVFIPHSRPYRLYTSADAVVVVAHLGAQHTVWQHEGCWAAPVSGLAREMFGYALRWGRERADDDAVANAYFQALGLLCKDWFECSRMMWIPFGESPALKRAIAYTRTRLDSATIELAAEAAGTSVRTLRRYFQDELGMSWRRFLQELRMARAIELMTRKRLSVTQTALEVGFNSVAAFTLAFSSFTGKTPSSYTRDFLNETFIPNNAMGSPMGSRIESEV</sequence>
<dbReference type="PANTHER" id="PTHR11019">
    <property type="entry name" value="HTH-TYPE TRANSCRIPTIONAL REGULATOR NIMR"/>
    <property type="match status" value="1"/>
</dbReference>
<dbReference type="AlphaFoldDB" id="A0A158HW88"/>
<evidence type="ECO:0000259" key="4">
    <source>
        <dbReference type="PROSITE" id="PS01124"/>
    </source>
</evidence>
<protein>
    <submittedName>
        <fullName evidence="5">AraC family transcriptional regulator</fullName>
    </submittedName>
</protein>
<dbReference type="EMBL" id="FCOK02000036">
    <property type="protein sequence ID" value="SAL48655.1"/>
    <property type="molecule type" value="Genomic_DNA"/>
</dbReference>
<dbReference type="Gene3D" id="1.10.10.60">
    <property type="entry name" value="Homeodomain-like"/>
    <property type="match status" value="1"/>
</dbReference>
<dbReference type="PROSITE" id="PS00041">
    <property type="entry name" value="HTH_ARAC_FAMILY_1"/>
    <property type="match status" value="1"/>
</dbReference>
<gene>
    <name evidence="5" type="ORF">AWB69_04902</name>
</gene>
<dbReference type="RefSeq" id="WP_062089286.1">
    <property type="nucleotide sequence ID" value="NZ_FCOK02000036.1"/>
</dbReference>
<accession>A0A158HW88</accession>
<evidence type="ECO:0000256" key="3">
    <source>
        <dbReference type="ARBA" id="ARBA00023163"/>
    </source>
</evidence>
<dbReference type="SMART" id="SM00342">
    <property type="entry name" value="HTH_ARAC"/>
    <property type="match status" value="1"/>
</dbReference>
<dbReference type="SUPFAM" id="SSF46689">
    <property type="entry name" value="Homeodomain-like"/>
    <property type="match status" value="1"/>
</dbReference>
<dbReference type="InterPro" id="IPR018060">
    <property type="entry name" value="HTH_AraC"/>
</dbReference>
<dbReference type="InterPro" id="IPR018062">
    <property type="entry name" value="HTH_AraC-typ_CS"/>
</dbReference>
<keyword evidence="3" id="KW-0804">Transcription</keyword>
<evidence type="ECO:0000313" key="5">
    <source>
        <dbReference type="EMBL" id="SAL48655.1"/>
    </source>
</evidence>
<dbReference type="Proteomes" id="UP000054683">
    <property type="component" value="Unassembled WGS sequence"/>
</dbReference>
<feature type="domain" description="HTH araC/xylS-type" evidence="4">
    <location>
        <begin position="173"/>
        <end position="270"/>
    </location>
</feature>
<proteinExistence type="predicted"/>
<keyword evidence="1" id="KW-0805">Transcription regulation</keyword>
<dbReference type="GO" id="GO:0043565">
    <property type="term" value="F:sequence-specific DNA binding"/>
    <property type="evidence" value="ECO:0007669"/>
    <property type="project" value="InterPro"/>
</dbReference>
<dbReference type="InterPro" id="IPR009057">
    <property type="entry name" value="Homeodomain-like_sf"/>
</dbReference>
<name>A0A158HW88_9BURK</name>